<dbReference type="InterPro" id="IPR014017">
    <property type="entry name" value="DNA_helicase_UvrD-like_C"/>
</dbReference>
<sequence>MLAGAGSGKTLTISGKVKYLVDKKKIAPEKILLISYTRKAAEEMTDRIVKKLNVNVQSSTFHKLGLEIIKEYRGNRPSIAEENALSNAVEHYIEKELYQDKKQVERIIKFFSYYINIPRDYSDFKTLGEYHEHCKNLEFVPLKEKVNKKVFIDNASDTRKKELKTLKKEKVKSIEEVMIANFLFLNSVEYVYEENYKHKTEDARFRQYKPDFYLPEYDIYLEHFGLSEDGRVPWLSGGEAQKYLDGVKWKRNLHKEHGTKMIETYSYYNKKGILFTKLREELESNGIKMYEIDYQEIFSIIFNQDQKEKHFGDFIKLISTFIGLFKSNGYTENTLYDFIEKNKKEENNAFIRDRTDIFFNFIKPIYMHYEDKLSGKKEIDFNDMINQATEIIQSGEVTRDYKYIMIDEYQDISQSRFNLVQAIQEQTSAKVVCVGDDWQSIYRFAGSDVQLFTEFGKFFGNHELMRIEKTYRNSQELIDVAGNFVMQNPSQLIKNLTSSKQVVEESPIKIIGFDNNIQKALVDAIDQIVTNYGEDAEIMLLGRNKSDLDKVIDSADFKKKYDRKANFFTVVYNKYHDVKLFFLTAHRSKGLEASHVILINADNKINGFPNKMVDDPIQSWVLTDSDDYLYGEERRLFYVALTRTKNDCYILTQEERMSAFVRELINEYKIPYQSVTKGKSVLNNPNCPRCKSGYLTRKEKTNFIFCTNFSGGCDYKAHNSELIDNPILCDSCGDFMVVRKGPRGEFLGCNNYRFEVCSNSKDLPKGYKKRKSAKG</sequence>
<proteinExistence type="predicted"/>
<evidence type="ECO:0000256" key="8">
    <source>
        <dbReference type="ARBA" id="ARBA00048988"/>
    </source>
</evidence>
<comment type="catalytic activity">
    <reaction evidence="8">
        <text>ATP + H2O = ADP + phosphate + H(+)</text>
        <dbReference type="Rhea" id="RHEA:13065"/>
        <dbReference type="ChEBI" id="CHEBI:15377"/>
        <dbReference type="ChEBI" id="CHEBI:15378"/>
        <dbReference type="ChEBI" id="CHEBI:30616"/>
        <dbReference type="ChEBI" id="CHEBI:43474"/>
        <dbReference type="ChEBI" id="CHEBI:456216"/>
        <dbReference type="EC" id="5.6.2.4"/>
    </reaction>
</comment>
<dbReference type="InterPro" id="IPR014016">
    <property type="entry name" value="UvrD-like_ATP-bd"/>
</dbReference>
<keyword evidence="1 9" id="KW-0547">Nucleotide-binding</keyword>
<dbReference type="Gene3D" id="3.40.50.300">
    <property type="entry name" value="P-loop containing nucleotide triphosphate hydrolases"/>
    <property type="match status" value="3"/>
</dbReference>
<dbReference type="GO" id="GO:0000725">
    <property type="term" value="P:recombinational repair"/>
    <property type="evidence" value="ECO:0007669"/>
    <property type="project" value="TreeGrafter"/>
</dbReference>
<dbReference type="Proteomes" id="UP000198660">
    <property type="component" value="Unassembled WGS sequence"/>
</dbReference>
<evidence type="ECO:0000256" key="5">
    <source>
        <dbReference type="ARBA" id="ARBA00023235"/>
    </source>
</evidence>
<evidence type="ECO:0000256" key="2">
    <source>
        <dbReference type="ARBA" id="ARBA00022801"/>
    </source>
</evidence>
<organism evidence="11 12">
    <name type="scientific">Marininema halotolerans</name>
    <dbReference type="NCBI Taxonomy" id="1155944"/>
    <lineage>
        <taxon>Bacteria</taxon>
        <taxon>Bacillati</taxon>
        <taxon>Bacillota</taxon>
        <taxon>Bacilli</taxon>
        <taxon>Bacillales</taxon>
        <taxon>Thermoactinomycetaceae</taxon>
        <taxon>Marininema</taxon>
    </lineage>
</organism>
<dbReference type="GO" id="GO:0003677">
    <property type="term" value="F:DNA binding"/>
    <property type="evidence" value="ECO:0007669"/>
    <property type="project" value="InterPro"/>
</dbReference>
<dbReference type="Pfam" id="PF13361">
    <property type="entry name" value="UvrD_C"/>
    <property type="match status" value="1"/>
</dbReference>
<dbReference type="GO" id="GO:0005829">
    <property type="term" value="C:cytosol"/>
    <property type="evidence" value="ECO:0007669"/>
    <property type="project" value="TreeGrafter"/>
</dbReference>
<feature type="domain" description="UvrD-like helicase ATP-binding" evidence="10">
    <location>
        <begin position="1"/>
        <end position="474"/>
    </location>
</feature>
<evidence type="ECO:0000256" key="1">
    <source>
        <dbReference type="ARBA" id="ARBA00022741"/>
    </source>
</evidence>
<evidence type="ECO:0000256" key="7">
    <source>
        <dbReference type="ARBA" id="ARBA00034808"/>
    </source>
</evidence>
<name>A0A1I6Q4E9_9BACL</name>
<evidence type="ECO:0000256" key="9">
    <source>
        <dbReference type="PROSITE-ProRule" id="PRU00560"/>
    </source>
</evidence>
<dbReference type="EMBL" id="FPAA01000002">
    <property type="protein sequence ID" value="SFS47238.1"/>
    <property type="molecule type" value="Genomic_DNA"/>
</dbReference>
<evidence type="ECO:0000259" key="10">
    <source>
        <dbReference type="PROSITE" id="PS51198"/>
    </source>
</evidence>
<dbReference type="Pfam" id="PF00580">
    <property type="entry name" value="UvrD-helicase"/>
    <property type="match status" value="1"/>
</dbReference>
<accession>A0A1I6Q4E9</accession>
<dbReference type="PROSITE" id="PS51198">
    <property type="entry name" value="UVRD_HELICASE_ATP_BIND"/>
    <property type="match status" value="1"/>
</dbReference>
<dbReference type="GO" id="GO:0016887">
    <property type="term" value="F:ATP hydrolysis activity"/>
    <property type="evidence" value="ECO:0007669"/>
    <property type="project" value="RHEA"/>
</dbReference>
<reference evidence="12" key="1">
    <citation type="submission" date="2016-10" db="EMBL/GenBank/DDBJ databases">
        <authorList>
            <person name="Varghese N."/>
            <person name="Submissions S."/>
        </authorList>
    </citation>
    <scope>NUCLEOTIDE SEQUENCE [LARGE SCALE GENOMIC DNA]</scope>
    <source>
        <strain evidence="12">DSM 45789</strain>
    </source>
</reference>
<dbReference type="InterPro" id="IPR000212">
    <property type="entry name" value="DNA_helicase_UvrD/REP"/>
</dbReference>
<feature type="binding site" evidence="9">
    <location>
        <begin position="3"/>
        <end position="10"/>
    </location>
    <ligand>
        <name>ATP</name>
        <dbReference type="ChEBI" id="CHEBI:30616"/>
    </ligand>
</feature>
<evidence type="ECO:0000256" key="6">
    <source>
        <dbReference type="ARBA" id="ARBA00034617"/>
    </source>
</evidence>
<dbReference type="AlphaFoldDB" id="A0A1I6Q4E9"/>
<keyword evidence="3 9" id="KW-0347">Helicase</keyword>
<dbReference type="PANTHER" id="PTHR11070">
    <property type="entry name" value="UVRD / RECB / PCRA DNA HELICASE FAMILY MEMBER"/>
    <property type="match status" value="1"/>
</dbReference>
<dbReference type="InterPro" id="IPR027417">
    <property type="entry name" value="P-loop_NTPase"/>
</dbReference>
<protein>
    <recommendedName>
        <fullName evidence="7">DNA 3'-5' helicase</fullName>
        <ecNumber evidence="7">5.6.2.4</ecNumber>
    </recommendedName>
</protein>
<dbReference type="EC" id="5.6.2.4" evidence="7"/>
<keyword evidence="12" id="KW-1185">Reference proteome</keyword>
<evidence type="ECO:0000313" key="12">
    <source>
        <dbReference type="Proteomes" id="UP000198660"/>
    </source>
</evidence>
<keyword evidence="5" id="KW-0413">Isomerase</keyword>
<gene>
    <name evidence="11" type="ORF">SAMN05444972_102329</name>
</gene>
<dbReference type="PANTHER" id="PTHR11070:SF63">
    <property type="entry name" value="DNA HELICASE IV"/>
    <property type="match status" value="1"/>
</dbReference>
<keyword evidence="4 9" id="KW-0067">ATP-binding</keyword>
<evidence type="ECO:0000313" key="11">
    <source>
        <dbReference type="EMBL" id="SFS47238.1"/>
    </source>
</evidence>
<dbReference type="GO" id="GO:0005524">
    <property type="term" value="F:ATP binding"/>
    <property type="evidence" value="ECO:0007669"/>
    <property type="project" value="UniProtKB-UniRule"/>
</dbReference>
<keyword evidence="2 9" id="KW-0378">Hydrolase</keyword>
<dbReference type="SUPFAM" id="SSF57783">
    <property type="entry name" value="Zinc beta-ribbon"/>
    <property type="match status" value="1"/>
</dbReference>
<comment type="catalytic activity">
    <reaction evidence="6">
        <text>Couples ATP hydrolysis with the unwinding of duplex DNA by translocating in the 3'-5' direction.</text>
        <dbReference type="EC" id="5.6.2.4"/>
    </reaction>
</comment>
<evidence type="ECO:0000256" key="4">
    <source>
        <dbReference type="ARBA" id="ARBA00022840"/>
    </source>
</evidence>
<dbReference type="Gene3D" id="3.30.65.10">
    <property type="entry name" value="Bacterial Topoisomerase I, domain 1"/>
    <property type="match status" value="1"/>
</dbReference>
<dbReference type="GO" id="GO:0043138">
    <property type="term" value="F:3'-5' DNA helicase activity"/>
    <property type="evidence" value="ECO:0007669"/>
    <property type="project" value="UniProtKB-EC"/>
</dbReference>
<dbReference type="SUPFAM" id="SSF52540">
    <property type="entry name" value="P-loop containing nucleoside triphosphate hydrolases"/>
    <property type="match status" value="1"/>
</dbReference>
<evidence type="ECO:0000256" key="3">
    <source>
        <dbReference type="ARBA" id="ARBA00022806"/>
    </source>
</evidence>